<evidence type="ECO:0000313" key="2">
    <source>
        <dbReference type="Proteomes" id="UP000244005"/>
    </source>
</evidence>
<evidence type="ECO:0000313" key="1">
    <source>
        <dbReference type="EMBL" id="PTQ34165.1"/>
    </source>
</evidence>
<gene>
    <name evidence="1" type="ORF">MARPO_0082s0018</name>
</gene>
<reference evidence="2" key="1">
    <citation type="journal article" date="2017" name="Cell">
        <title>Insights into land plant evolution garnered from the Marchantia polymorpha genome.</title>
        <authorList>
            <person name="Bowman J.L."/>
            <person name="Kohchi T."/>
            <person name="Yamato K.T."/>
            <person name="Jenkins J."/>
            <person name="Shu S."/>
            <person name="Ishizaki K."/>
            <person name="Yamaoka S."/>
            <person name="Nishihama R."/>
            <person name="Nakamura Y."/>
            <person name="Berger F."/>
            <person name="Adam C."/>
            <person name="Aki S.S."/>
            <person name="Althoff F."/>
            <person name="Araki T."/>
            <person name="Arteaga-Vazquez M.A."/>
            <person name="Balasubrmanian S."/>
            <person name="Barry K."/>
            <person name="Bauer D."/>
            <person name="Boehm C.R."/>
            <person name="Briginshaw L."/>
            <person name="Caballero-Perez J."/>
            <person name="Catarino B."/>
            <person name="Chen F."/>
            <person name="Chiyoda S."/>
            <person name="Chovatia M."/>
            <person name="Davies K.M."/>
            <person name="Delmans M."/>
            <person name="Demura T."/>
            <person name="Dierschke T."/>
            <person name="Dolan L."/>
            <person name="Dorantes-Acosta A.E."/>
            <person name="Eklund D.M."/>
            <person name="Florent S.N."/>
            <person name="Flores-Sandoval E."/>
            <person name="Fujiyama A."/>
            <person name="Fukuzawa H."/>
            <person name="Galik B."/>
            <person name="Grimanelli D."/>
            <person name="Grimwood J."/>
            <person name="Grossniklaus U."/>
            <person name="Hamada T."/>
            <person name="Haseloff J."/>
            <person name="Hetherington A.J."/>
            <person name="Higo A."/>
            <person name="Hirakawa Y."/>
            <person name="Hundley H.N."/>
            <person name="Ikeda Y."/>
            <person name="Inoue K."/>
            <person name="Inoue S.I."/>
            <person name="Ishida S."/>
            <person name="Jia Q."/>
            <person name="Kakita M."/>
            <person name="Kanazawa T."/>
            <person name="Kawai Y."/>
            <person name="Kawashima T."/>
            <person name="Kennedy M."/>
            <person name="Kinose K."/>
            <person name="Kinoshita T."/>
            <person name="Kohara Y."/>
            <person name="Koide E."/>
            <person name="Komatsu K."/>
            <person name="Kopischke S."/>
            <person name="Kubo M."/>
            <person name="Kyozuka J."/>
            <person name="Lagercrantz U."/>
            <person name="Lin S.S."/>
            <person name="Lindquist E."/>
            <person name="Lipzen A.M."/>
            <person name="Lu C.W."/>
            <person name="De Luna E."/>
            <person name="Martienssen R.A."/>
            <person name="Minamino N."/>
            <person name="Mizutani M."/>
            <person name="Mizutani M."/>
            <person name="Mochizuki N."/>
            <person name="Monte I."/>
            <person name="Mosher R."/>
            <person name="Nagasaki H."/>
            <person name="Nakagami H."/>
            <person name="Naramoto S."/>
            <person name="Nishitani K."/>
            <person name="Ohtani M."/>
            <person name="Okamoto T."/>
            <person name="Okumura M."/>
            <person name="Phillips J."/>
            <person name="Pollak B."/>
            <person name="Reinders A."/>
            <person name="Rovekamp M."/>
            <person name="Sano R."/>
            <person name="Sawa S."/>
            <person name="Schmid M.W."/>
            <person name="Shirakawa M."/>
            <person name="Solano R."/>
            <person name="Spunde A."/>
            <person name="Suetsugu N."/>
            <person name="Sugano S."/>
            <person name="Sugiyama A."/>
            <person name="Sun R."/>
            <person name="Suzuki Y."/>
            <person name="Takenaka M."/>
            <person name="Takezawa D."/>
            <person name="Tomogane H."/>
            <person name="Tsuzuki M."/>
            <person name="Ueda T."/>
            <person name="Umeda M."/>
            <person name="Ward J.M."/>
            <person name="Watanabe Y."/>
            <person name="Yazaki K."/>
            <person name="Yokoyama R."/>
            <person name="Yoshitake Y."/>
            <person name="Yotsui I."/>
            <person name="Zachgo S."/>
            <person name="Schmutz J."/>
        </authorList>
    </citation>
    <scope>NUCLEOTIDE SEQUENCE [LARGE SCALE GENOMIC DNA]</scope>
    <source>
        <strain evidence="2">Tak-1</strain>
    </source>
</reference>
<keyword evidence="2" id="KW-1185">Reference proteome</keyword>
<dbReference type="Gramene" id="Mp2g15220.1">
    <property type="protein sequence ID" value="Mp2g15220.1.cds1"/>
    <property type="gene ID" value="Mp2g15220"/>
</dbReference>
<organism evidence="1 2">
    <name type="scientific">Marchantia polymorpha</name>
    <name type="common">Common liverwort</name>
    <name type="synonym">Marchantia aquatica</name>
    <dbReference type="NCBI Taxonomy" id="3197"/>
    <lineage>
        <taxon>Eukaryota</taxon>
        <taxon>Viridiplantae</taxon>
        <taxon>Streptophyta</taxon>
        <taxon>Embryophyta</taxon>
        <taxon>Marchantiophyta</taxon>
        <taxon>Marchantiopsida</taxon>
        <taxon>Marchantiidae</taxon>
        <taxon>Marchantiales</taxon>
        <taxon>Marchantiaceae</taxon>
        <taxon>Marchantia</taxon>
    </lineage>
</organism>
<name>A0A2R6WJX1_MARPO</name>
<accession>A0A2R6WJX1</accession>
<dbReference type="EMBL" id="KZ772754">
    <property type="protein sequence ID" value="PTQ34165.1"/>
    <property type="molecule type" value="Genomic_DNA"/>
</dbReference>
<protein>
    <submittedName>
        <fullName evidence="1">Uncharacterized protein</fullName>
    </submittedName>
</protein>
<proteinExistence type="predicted"/>
<dbReference type="Proteomes" id="UP000244005">
    <property type="component" value="Unassembled WGS sequence"/>
</dbReference>
<sequence>MVKTQSPDFSNCLYLTRSGKTWGCQTACFLFFKLADSMPADLSVRAFDLFDETSHICHIYSFASSMWPSIRRCGFLALSEDDLSGRQVHRVELPLSRQSSDYEFRNIGVENLRHTLWRVCFP</sequence>
<dbReference type="AlphaFoldDB" id="A0A2R6WJX1"/>